<dbReference type="EMBL" id="JACJQT010000005">
    <property type="protein sequence ID" value="MBD2277365.1"/>
    <property type="molecule type" value="Genomic_DNA"/>
</dbReference>
<reference evidence="1 2" key="1">
    <citation type="journal article" date="2020" name="ISME J.">
        <title>Comparative genomics reveals insights into cyanobacterial evolution and habitat adaptation.</title>
        <authorList>
            <person name="Chen M.Y."/>
            <person name="Teng W.K."/>
            <person name="Zhao L."/>
            <person name="Hu C.X."/>
            <person name="Zhou Y.K."/>
            <person name="Han B.P."/>
            <person name="Song L.R."/>
            <person name="Shu W.S."/>
        </authorList>
    </citation>
    <scope>NUCLEOTIDE SEQUENCE [LARGE SCALE GENOMIC DNA]</scope>
    <source>
        <strain evidence="1 2">FACHB-1040</strain>
    </source>
</reference>
<dbReference type="Proteomes" id="UP000606721">
    <property type="component" value="Unassembled WGS sequence"/>
</dbReference>
<evidence type="ECO:0000313" key="1">
    <source>
        <dbReference type="EMBL" id="MBD2277365.1"/>
    </source>
</evidence>
<proteinExistence type="predicted"/>
<organism evidence="1 2">
    <name type="scientific">Aphanizomenon flos-aquae FACHB-1040</name>
    <dbReference type="NCBI Taxonomy" id="2692887"/>
    <lineage>
        <taxon>Bacteria</taxon>
        <taxon>Bacillati</taxon>
        <taxon>Cyanobacteriota</taxon>
        <taxon>Cyanophyceae</taxon>
        <taxon>Nostocales</taxon>
        <taxon>Aphanizomenonaceae</taxon>
        <taxon>Aphanizomenon</taxon>
    </lineage>
</organism>
<comment type="caution">
    <text evidence="1">The sequence shown here is derived from an EMBL/GenBank/DDBJ whole genome shotgun (WGS) entry which is preliminary data.</text>
</comment>
<keyword evidence="2" id="KW-1185">Reference proteome</keyword>
<dbReference type="RefSeq" id="WP_190382225.1">
    <property type="nucleotide sequence ID" value="NZ_JACJQT010000005.1"/>
</dbReference>
<sequence length="222" mass="24384">MNILLNSVLSVTYNQYNQLIDFANKNNFWQVFDTAFGTQYNRSLAEILRLQWEAGDFSQLPQIEILDSSILGSANGAYASSKNKIYLSNTFVAGASLAAISGVLLEEIGHFVDAKINQTDSAGDEGAIFAALVQGQNLDVETLRILKAEDDHSIITLNNQQIDIEQANTIDPNTGDTFTYSLVYKSPHLRSYGNGVYGFEDLPATATQYSNNDFNDAVFALS</sequence>
<accession>A0ABR8BSF9</accession>
<gene>
    <name evidence="1" type="ORF">H6F99_03210</name>
</gene>
<protein>
    <submittedName>
        <fullName evidence="1">Uncharacterized protein</fullName>
    </submittedName>
</protein>
<evidence type="ECO:0000313" key="2">
    <source>
        <dbReference type="Proteomes" id="UP000606721"/>
    </source>
</evidence>
<name>A0ABR8BSF9_APHFL</name>